<organism evidence="1 2">
    <name type="scientific">Dreissena polymorpha</name>
    <name type="common">Zebra mussel</name>
    <name type="synonym">Mytilus polymorpha</name>
    <dbReference type="NCBI Taxonomy" id="45954"/>
    <lineage>
        <taxon>Eukaryota</taxon>
        <taxon>Metazoa</taxon>
        <taxon>Spiralia</taxon>
        <taxon>Lophotrochozoa</taxon>
        <taxon>Mollusca</taxon>
        <taxon>Bivalvia</taxon>
        <taxon>Autobranchia</taxon>
        <taxon>Heteroconchia</taxon>
        <taxon>Euheterodonta</taxon>
        <taxon>Imparidentia</taxon>
        <taxon>Neoheterodontei</taxon>
        <taxon>Myida</taxon>
        <taxon>Dreissenoidea</taxon>
        <taxon>Dreissenidae</taxon>
        <taxon>Dreissena</taxon>
    </lineage>
</organism>
<evidence type="ECO:0000313" key="1">
    <source>
        <dbReference type="EMBL" id="KAH3794114.1"/>
    </source>
</evidence>
<proteinExistence type="predicted"/>
<reference evidence="1" key="2">
    <citation type="submission" date="2020-11" db="EMBL/GenBank/DDBJ databases">
        <authorList>
            <person name="McCartney M.A."/>
            <person name="Auch B."/>
            <person name="Kono T."/>
            <person name="Mallez S."/>
            <person name="Becker A."/>
            <person name="Gohl D.M."/>
            <person name="Silverstein K.A.T."/>
            <person name="Koren S."/>
            <person name="Bechman K.B."/>
            <person name="Herman A."/>
            <person name="Abrahante J.E."/>
            <person name="Garbe J."/>
        </authorList>
    </citation>
    <scope>NUCLEOTIDE SEQUENCE</scope>
    <source>
        <strain evidence="1">Duluth1</strain>
        <tissue evidence="1">Whole animal</tissue>
    </source>
</reference>
<comment type="caution">
    <text evidence="1">The sequence shown here is derived from an EMBL/GenBank/DDBJ whole genome shotgun (WGS) entry which is preliminary data.</text>
</comment>
<dbReference type="EMBL" id="JAIWYP010000007">
    <property type="protein sequence ID" value="KAH3794114.1"/>
    <property type="molecule type" value="Genomic_DNA"/>
</dbReference>
<reference evidence="1" key="1">
    <citation type="journal article" date="2019" name="bioRxiv">
        <title>The Genome of the Zebra Mussel, Dreissena polymorpha: A Resource for Invasive Species Research.</title>
        <authorList>
            <person name="McCartney M.A."/>
            <person name="Auch B."/>
            <person name="Kono T."/>
            <person name="Mallez S."/>
            <person name="Zhang Y."/>
            <person name="Obille A."/>
            <person name="Becker A."/>
            <person name="Abrahante J.E."/>
            <person name="Garbe J."/>
            <person name="Badalamenti J.P."/>
            <person name="Herman A."/>
            <person name="Mangelson H."/>
            <person name="Liachko I."/>
            <person name="Sullivan S."/>
            <person name="Sone E.D."/>
            <person name="Koren S."/>
            <person name="Silverstein K.A.T."/>
            <person name="Beckman K.B."/>
            <person name="Gohl D.M."/>
        </authorList>
    </citation>
    <scope>NUCLEOTIDE SEQUENCE</scope>
    <source>
        <strain evidence="1">Duluth1</strain>
        <tissue evidence="1">Whole animal</tissue>
    </source>
</reference>
<dbReference type="Proteomes" id="UP000828390">
    <property type="component" value="Unassembled WGS sequence"/>
</dbReference>
<name>A0A9D4FA93_DREPO</name>
<sequence>MSTRTVCQHVESGSKYPSCFLSTCDILEVAMLFASKSWKQPKRIAQIDCVRLQQENQDVQFIDLRNPSVRQYYIRPDNEKTINYAKNSKRFESWVTFRLLVLYLFSNHVAI</sequence>
<gene>
    <name evidence="1" type="ORF">DPMN_147645</name>
</gene>
<evidence type="ECO:0000313" key="2">
    <source>
        <dbReference type="Proteomes" id="UP000828390"/>
    </source>
</evidence>
<protein>
    <submittedName>
        <fullName evidence="1">Uncharacterized protein</fullName>
    </submittedName>
</protein>
<accession>A0A9D4FA93</accession>
<dbReference type="AlphaFoldDB" id="A0A9D4FA93"/>
<keyword evidence="2" id="KW-1185">Reference proteome</keyword>